<accession>A0A4Q4MX19</accession>
<dbReference type="EMBL" id="PDXA01000002">
    <property type="protein sequence ID" value="RYN60971.1"/>
    <property type="molecule type" value="Genomic_DNA"/>
</dbReference>
<proteinExistence type="predicted"/>
<dbReference type="InterPro" id="IPR010730">
    <property type="entry name" value="HET"/>
</dbReference>
<evidence type="ECO:0000313" key="3">
    <source>
        <dbReference type="Proteomes" id="UP000292402"/>
    </source>
</evidence>
<name>A0A4Q4MX19_9PLEO</name>
<dbReference type="PANTHER" id="PTHR24148">
    <property type="entry name" value="ANKYRIN REPEAT DOMAIN-CONTAINING PROTEIN 39 HOMOLOG-RELATED"/>
    <property type="match status" value="1"/>
</dbReference>
<dbReference type="PANTHER" id="PTHR24148:SF64">
    <property type="entry name" value="HETEROKARYON INCOMPATIBILITY DOMAIN-CONTAINING PROTEIN"/>
    <property type="match status" value="1"/>
</dbReference>
<sequence>MERYSIPTYQTEPLDRSRREIRLLHLHPRTTDHITATLSVADLESAAETYSCVSYVWGNPNETVAIEVDGHEMQITLNLFDFLHHIRDPNDILILWVDAICINQNDLEEKSHQVAMMGDIYFGCSVVHAWLGTPSSEMVLEINPFATFEHIADGKHWHDLPGVLEEGDDEGAPSDVFVDQMAAFHLIADSAWWTRSWTVQEIILPTSGILWYGSHSMTWDRFALVFERANAAYVHCCAQGTEATKHWGPKMDKFNRFMSSIAIIDKLRRYRQQTIEQVVDVLSSNEQPPSFHNILLSFSGRQCKDPRDKIFSVLGLAPARMFDAYTPNYQQPLTDCFTDVYRRMLEYDNDTSRVLLGRGFGPYNKGLPSWARDLSKQHDGQDWEETRARLSGLYDCSAGSSNTVTVKDGRELHTKARKADTIRVVGKPHRLQKSGVASQIIAMLQSYELASETLTYTEEAHLNKAFMRTICATITQDVEDSAQWRRCEDDDLPSPESWLSLLTGEGYTLPYTFTSAMLLATENRCLFITEAGNLGMCYPVTKPGDEVWALLGMNVPFVLRKASKGHQLESAYHLMGDCFLLDQMDGEIMQSGEETKSIVLV</sequence>
<dbReference type="InterPro" id="IPR052895">
    <property type="entry name" value="HetReg/Transcr_Mod"/>
</dbReference>
<protein>
    <recommendedName>
        <fullName evidence="1">Heterokaryon incompatibility domain-containing protein</fullName>
    </recommendedName>
</protein>
<evidence type="ECO:0000313" key="2">
    <source>
        <dbReference type="EMBL" id="RYN60971.1"/>
    </source>
</evidence>
<gene>
    <name evidence="2" type="ORF">AA0114_g852</name>
</gene>
<evidence type="ECO:0000259" key="1">
    <source>
        <dbReference type="Pfam" id="PF06985"/>
    </source>
</evidence>
<feature type="domain" description="Heterokaryon incompatibility" evidence="1">
    <location>
        <begin position="50"/>
        <end position="201"/>
    </location>
</feature>
<dbReference type="Pfam" id="PF06985">
    <property type="entry name" value="HET"/>
    <property type="match status" value="1"/>
</dbReference>
<organism evidence="2 3">
    <name type="scientific">Alternaria tenuissima</name>
    <dbReference type="NCBI Taxonomy" id="119927"/>
    <lineage>
        <taxon>Eukaryota</taxon>
        <taxon>Fungi</taxon>
        <taxon>Dikarya</taxon>
        <taxon>Ascomycota</taxon>
        <taxon>Pezizomycotina</taxon>
        <taxon>Dothideomycetes</taxon>
        <taxon>Pleosporomycetidae</taxon>
        <taxon>Pleosporales</taxon>
        <taxon>Pleosporineae</taxon>
        <taxon>Pleosporaceae</taxon>
        <taxon>Alternaria</taxon>
        <taxon>Alternaria sect. Alternaria</taxon>
        <taxon>Alternaria alternata complex</taxon>
    </lineage>
</organism>
<reference evidence="3" key="1">
    <citation type="journal article" date="2019" name="bioRxiv">
        <title>Genomics, evolutionary history and diagnostics of the Alternaria alternata species group including apple and Asian pear pathotypes.</title>
        <authorList>
            <person name="Armitage A.D."/>
            <person name="Cockerton H.M."/>
            <person name="Sreenivasaprasad S."/>
            <person name="Woodhall J.W."/>
            <person name="Lane C.R."/>
            <person name="Harrison R.J."/>
            <person name="Clarkson J.P."/>
        </authorList>
    </citation>
    <scope>NUCLEOTIDE SEQUENCE [LARGE SCALE GENOMIC DNA]</scope>
    <source>
        <strain evidence="3">FERA 1082</strain>
    </source>
</reference>
<comment type="caution">
    <text evidence="2">The sequence shown here is derived from an EMBL/GenBank/DDBJ whole genome shotgun (WGS) entry which is preliminary data.</text>
</comment>
<dbReference type="Proteomes" id="UP000292402">
    <property type="component" value="Unassembled WGS sequence"/>
</dbReference>
<dbReference type="Pfam" id="PF26639">
    <property type="entry name" value="Het-6_barrel"/>
    <property type="match status" value="1"/>
</dbReference>
<dbReference type="AlphaFoldDB" id="A0A4Q4MX19"/>